<feature type="short sequence motif" description="'HIGH' region" evidence="15">
    <location>
        <begin position="36"/>
        <end position="46"/>
    </location>
</feature>
<dbReference type="PANTHER" id="PTHR43097:SF5">
    <property type="entry name" value="GLUTAMATE--TRNA LIGASE"/>
    <property type="match status" value="1"/>
</dbReference>
<evidence type="ECO:0000313" key="19">
    <source>
        <dbReference type="EMBL" id="SPD73332.1"/>
    </source>
</evidence>
<dbReference type="GO" id="GO:0006424">
    <property type="term" value="P:glutamyl-tRNA aminoacylation"/>
    <property type="evidence" value="ECO:0007669"/>
    <property type="project" value="UniProtKB-UniRule"/>
</dbReference>
<evidence type="ECO:0000256" key="5">
    <source>
        <dbReference type="ARBA" id="ARBA00022490"/>
    </source>
</evidence>
<dbReference type="NCBIfam" id="TIGR00440">
    <property type="entry name" value="glnS"/>
    <property type="match status" value="1"/>
</dbReference>
<sequence>MPINDSAFSTDFIRSIIAEDLKTNKNNGRVMTRFPPEPNGYLHIGHAKSICLNFSIAKEHRGGVCNLRFDDTNPSKEEIEYIESIKKDVKWLGFDWEDRLYFASDYFEQMYQYAEQLIKAGAAYVDDQSADEIRLTRGTLTEPGTESPFRNRGVEENLDLFRRMRAGGFPNGAKVLRAKIDMSHPNINMRDPVMYRILHTSHHRTGDKWCIYPMYDWAHGLEDSIEGITHSICTLEFEDHRPLYDWFLDRLGVYHPRQIEFARLNLSYTVMSKRKLLGLVKEGYVTGWDDPRMPTISGLRRRGFTPEAIRIFCDKIGVAKRDSMVDVALLEHCIREDLNKRAPRRMAVLRPLKIVIDNYPDNLVEELDAVNNPEDPAAGVRKVPFSKVIYIEQDDFREDPPKKYYRLAPGREVRLRYAYFISCTGVIKDESGEVRELHCTYDPATRGGDAPDGRKVQGTLHWVSANHAVTAEVRLYDRLFTVENPSAAKDDAEYRSFINPDSLQVLNDCKLEPALGEAEPGEIFQFERMGYFVADSVDSRPGRTLFNRTVTLKDTWAKIEKAQVRKQDSNVAKDKEKPAKHETGAAPVGEEITIDDFSKVDLRVGVIREAGLVEGADKLIRVMVDLGEGTLRQIFAAIRRAYHEPEKLVGKQVVVVANLKPRQMKFGLSEGMILAGVGKGALSIATFEGKLSPGDKVS</sequence>
<feature type="binding site" evidence="15">
    <location>
        <begin position="263"/>
        <end position="264"/>
    </location>
    <ligand>
        <name>ATP</name>
        <dbReference type="ChEBI" id="CHEBI:30616"/>
    </ligand>
</feature>
<dbReference type="Gene3D" id="2.40.240.10">
    <property type="entry name" value="Ribosomal Protein L25, Chain P"/>
    <property type="match status" value="2"/>
</dbReference>
<organism evidence="19">
    <name type="scientific">uncultured Desulfobacterium sp</name>
    <dbReference type="NCBI Taxonomy" id="201089"/>
    <lineage>
        <taxon>Bacteria</taxon>
        <taxon>Pseudomonadati</taxon>
        <taxon>Thermodesulfobacteriota</taxon>
        <taxon>Desulfobacteria</taxon>
        <taxon>Desulfobacterales</taxon>
        <taxon>Desulfobacteriaceae</taxon>
        <taxon>Desulfobacterium</taxon>
        <taxon>environmental samples</taxon>
    </lineage>
</organism>
<dbReference type="GO" id="GO:0004819">
    <property type="term" value="F:glutamine-tRNA ligase activity"/>
    <property type="evidence" value="ECO:0007669"/>
    <property type="project" value="UniProtKB-UniRule"/>
</dbReference>
<dbReference type="CDD" id="cd00807">
    <property type="entry name" value="GlnRS_core"/>
    <property type="match status" value="1"/>
</dbReference>
<dbReference type="PANTHER" id="PTHR43097">
    <property type="entry name" value="GLUTAMINE-TRNA LIGASE"/>
    <property type="match status" value="1"/>
</dbReference>
<keyword evidence="9 15" id="KW-0067">ATP-binding</keyword>
<dbReference type="InterPro" id="IPR004514">
    <property type="entry name" value="Gln-tRNA-synth"/>
</dbReference>
<feature type="short sequence motif" description="'KMSKS' region" evidence="15">
    <location>
        <begin position="270"/>
        <end position="274"/>
    </location>
</feature>
<comment type="subunit">
    <text evidence="15">Monomer.</text>
</comment>
<dbReference type="Pfam" id="PF01588">
    <property type="entry name" value="tRNA_bind"/>
    <property type="match status" value="1"/>
</dbReference>
<dbReference type="NCBIfam" id="NF011291">
    <property type="entry name" value="PRK14703.1"/>
    <property type="match status" value="1"/>
</dbReference>
<evidence type="ECO:0000256" key="12">
    <source>
        <dbReference type="ARBA" id="ARBA00023146"/>
    </source>
</evidence>
<dbReference type="AlphaFoldDB" id="A0A445MVB5"/>
<keyword evidence="10 16" id="KW-0694">RNA-binding</keyword>
<reference evidence="19" key="1">
    <citation type="submission" date="2018-01" db="EMBL/GenBank/DDBJ databases">
        <authorList>
            <person name="Regsiter A."/>
            <person name="William W."/>
        </authorList>
    </citation>
    <scope>NUCLEOTIDE SEQUENCE</scope>
    <source>
        <strain evidence="19">TRIP AH-1</strain>
    </source>
</reference>
<dbReference type="GO" id="GO:0005524">
    <property type="term" value="F:ATP binding"/>
    <property type="evidence" value="ECO:0007669"/>
    <property type="project" value="UniProtKB-UniRule"/>
</dbReference>
<feature type="domain" description="TRNA-binding" evidence="18">
    <location>
        <begin position="596"/>
        <end position="698"/>
    </location>
</feature>
<dbReference type="Pfam" id="PF03950">
    <property type="entry name" value="tRNA-synt_1c_C"/>
    <property type="match status" value="1"/>
</dbReference>
<comment type="subcellular location">
    <subcellularLocation>
        <location evidence="2 15">Cytoplasm</location>
    </subcellularLocation>
</comment>
<dbReference type="FunFam" id="3.90.800.10:FF:000001">
    <property type="entry name" value="Glutamine--tRNA ligase"/>
    <property type="match status" value="1"/>
</dbReference>
<feature type="binding site" evidence="15">
    <location>
        <begin position="43"/>
        <end position="49"/>
    </location>
    <ligand>
        <name>ATP</name>
        <dbReference type="ChEBI" id="CHEBI:30616"/>
    </ligand>
</feature>
<dbReference type="SUPFAM" id="SSF50249">
    <property type="entry name" value="Nucleic acid-binding proteins"/>
    <property type="match status" value="1"/>
</dbReference>
<evidence type="ECO:0000256" key="14">
    <source>
        <dbReference type="ARBA" id="ARBA00048270"/>
    </source>
</evidence>
<evidence type="ECO:0000256" key="8">
    <source>
        <dbReference type="ARBA" id="ARBA00022741"/>
    </source>
</evidence>
<feature type="binding site" evidence="15">
    <location>
        <position position="234"/>
    </location>
    <ligand>
        <name>ATP</name>
        <dbReference type="ChEBI" id="CHEBI:30616"/>
    </ligand>
</feature>
<evidence type="ECO:0000256" key="1">
    <source>
        <dbReference type="ARBA" id="ARBA00003314"/>
    </source>
</evidence>
<evidence type="ECO:0000256" key="11">
    <source>
        <dbReference type="ARBA" id="ARBA00022917"/>
    </source>
</evidence>
<evidence type="ECO:0000256" key="16">
    <source>
        <dbReference type="PROSITE-ProRule" id="PRU00209"/>
    </source>
</evidence>
<evidence type="ECO:0000256" key="9">
    <source>
        <dbReference type="ARBA" id="ARBA00022840"/>
    </source>
</evidence>
<dbReference type="InterPro" id="IPR020059">
    <property type="entry name" value="Glu/Gln-tRNA-synth_Ib_codon-bd"/>
</dbReference>
<dbReference type="InterPro" id="IPR001412">
    <property type="entry name" value="aa-tRNA-synth_I_CS"/>
</dbReference>
<dbReference type="InterPro" id="IPR012340">
    <property type="entry name" value="NA-bd_OB-fold"/>
</dbReference>
<dbReference type="EMBL" id="OJIN01000091">
    <property type="protein sequence ID" value="SPD73332.1"/>
    <property type="molecule type" value="Genomic_DNA"/>
</dbReference>
<dbReference type="InterPro" id="IPR004495">
    <property type="entry name" value="Met-tRNA-synth_bsu_C"/>
</dbReference>
<accession>A0A445MVB5</accession>
<evidence type="ECO:0000256" key="15">
    <source>
        <dbReference type="HAMAP-Rule" id="MF_00126"/>
    </source>
</evidence>
<dbReference type="GO" id="GO:0000049">
    <property type="term" value="F:tRNA binding"/>
    <property type="evidence" value="ECO:0007669"/>
    <property type="project" value="UniProtKB-UniRule"/>
</dbReference>
<dbReference type="FunFam" id="3.40.50.620:FF:000037">
    <property type="entry name" value="Glutamine--tRNA ligase cytoplasmic"/>
    <property type="match status" value="1"/>
</dbReference>
<dbReference type="FunFam" id="2.40.50.140:FF:000042">
    <property type="entry name" value="Methionine--tRNA ligase"/>
    <property type="match status" value="1"/>
</dbReference>
<dbReference type="GO" id="GO:0006431">
    <property type="term" value="P:methionyl-tRNA aminoacylation"/>
    <property type="evidence" value="ECO:0007669"/>
    <property type="project" value="InterPro"/>
</dbReference>
<dbReference type="InterPro" id="IPR050132">
    <property type="entry name" value="Gln/Glu-tRNA_Ligase"/>
</dbReference>
<dbReference type="Gene3D" id="3.40.50.620">
    <property type="entry name" value="HUPs"/>
    <property type="match status" value="1"/>
</dbReference>
<dbReference type="GO" id="GO:0006425">
    <property type="term" value="P:glutaminyl-tRNA aminoacylation"/>
    <property type="evidence" value="ECO:0007669"/>
    <property type="project" value="UniProtKB-UniRule"/>
</dbReference>
<feature type="binding site" evidence="15">
    <location>
        <position position="70"/>
    </location>
    <ligand>
        <name>L-glutamine</name>
        <dbReference type="ChEBI" id="CHEBI:58359"/>
    </ligand>
</feature>
<dbReference type="EC" id="6.1.1.18" evidence="15"/>
<protein>
    <recommendedName>
        <fullName evidence="15">Glutamine--tRNA ligase</fullName>
        <ecNumber evidence="15">6.1.1.18</ecNumber>
    </recommendedName>
    <alternativeName>
        <fullName evidence="15">Glutaminyl-tRNA synthetase</fullName>
        <shortName evidence="15">GlnRS</shortName>
    </alternativeName>
</protein>
<dbReference type="GO" id="GO:0004825">
    <property type="term" value="F:methionine-tRNA ligase activity"/>
    <property type="evidence" value="ECO:0007669"/>
    <property type="project" value="UniProtKB-EC"/>
</dbReference>
<dbReference type="PRINTS" id="PR00987">
    <property type="entry name" value="TRNASYNTHGLU"/>
</dbReference>
<dbReference type="InterPro" id="IPR011035">
    <property type="entry name" value="Ribosomal_bL25/Gln-tRNA_synth"/>
</dbReference>
<evidence type="ECO:0000256" key="7">
    <source>
        <dbReference type="ARBA" id="ARBA00022598"/>
    </source>
</evidence>
<dbReference type="InterPro" id="IPR020056">
    <property type="entry name" value="Rbsml_bL25/Gln-tRNA_synth_N"/>
</dbReference>
<dbReference type="InterPro" id="IPR049437">
    <property type="entry name" value="tRNA-synt_1c_C2"/>
</dbReference>
<evidence type="ECO:0000256" key="4">
    <source>
        <dbReference type="ARBA" id="ARBA00011738"/>
    </source>
</evidence>
<dbReference type="CDD" id="cd02800">
    <property type="entry name" value="tRNA_bind_EcMetRS_like"/>
    <property type="match status" value="1"/>
</dbReference>
<dbReference type="HAMAP" id="MF_00126">
    <property type="entry name" value="Gln_tRNA_synth"/>
    <property type="match status" value="1"/>
</dbReference>
<gene>
    <name evidence="15 19" type="primary">glnS</name>
    <name evidence="19" type="ORF">PITCH_A1800018</name>
</gene>
<dbReference type="InterPro" id="IPR002547">
    <property type="entry name" value="tRNA-bd_dom"/>
</dbReference>
<dbReference type="InterPro" id="IPR020058">
    <property type="entry name" value="Glu/Gln-tRNA-synth_Ib_cat-dom"/>
</dbReference>
<dbReference type="InterPro" id="IPR000924">
    <property type="entry name" value="Glu/Gln-tRNA-synth"/>
</dbReference>
<name>A0A445MVB5_9BACT</name>
<evidence type="ECO:0000256" key="2">
    <source>
        <dbReference type="ARBA" id="ARBA00004496"/>
    </source>
</evidence>
<comment type="catalytic activity">
    <reaction evidence="14 15">
        <text>tRNA(Gln) + L-glutamine + ATP = L-glutaminyl-tRNA(Gln) + AMP + diphosphate</text>
        <dbReference type="Rhea" id="RHEA:20121"/>
        <dbReference type="Rhea" id="RHEA-COMP:9662"/>
        <dbReference type="Rhea" id="RHEA-COMP:9681"/>
        <dbReference type="ChEBI" id="CHEBI:30616"/>
        <dbReference type="ChEBI" id="CHEBI:33019"/>
        <dbReference type="ChEBI" id="CHEBI:58359"/>
        <dbReference type="ChEBI" id="CHEBI:78442"/>
        <dbReference type="ChEBI" id="CHEBI:78521"/>
        <dbReference type="ChEBI" id="CHEBI:456215"/>
        <dbReference type="EC" id="6.1.1.18"/>
    </reaction>
</comment>
<dbReference type="PROSITE" id="PS50886">
    <property type="entry name" value="TRBD"/>
    <property type="match status" value="1"/>
</dbReference>
<feature type="binding site" evidence="15">
    <location>
        <begin position="271"/>
        <end position="273"/>
    </location>
    <ligand>
        <name>ATP</name>
        <dbReference type="ChEBI" id="CHEBI:30616"/>
    </ligand>
</feature>
<keyword evidence="6 16" id="KW-0820">tRNA-binding</keyword>
<dbReference type="SUPFAM" id="SSF52374">
    <property type="entry name" value="Nucleotidylyl transferase"/>
    <property type="match status" value="1"/>
</dbReference>
<dbReference type="Gene3D" id="2.40.50.140">
    <property type="entry name" value="Nucleic acid-binding proteins"/>
    <property type="match status" value="1"/>
</dbReference>
<keyword evidence="7 15" id="KW-0436">Ligase</keyword>
<comment type="similarity">
    <text evidence="3 15 17">Belongs to the class-I aminoacyl-tRNA synthetase family.</text>
</comment>
<evidence type="ECO:0000256" key="10">
    <source>
        <dbReference type="ARBA" id="ARBA00022884"/>
    </source>
</evidence>
<dbReference type="SUPFAM" id="SSF50715">
    <property type="entry name" value="Ribosomal protein L25-like"/>
    <property type="match status" value="1"/>
</dbReference>
<evidence type="ECO:0000256" key="17">
    <source>
        <dbReference type="RuleBase" id="RU363037"/>
    </source>
</evidence>
<comment type="subunit">
    <text evidence="4">Homodimer.</text>
</comment>
<evidence type="ECO:0000256" key="3">
    <source>
        <dbReference type="ARBA" id="ARBA00005594"/>
    </source>
</evidence>
<dbReference type="GO" id="GO:0005829">
    <property type="term" value="C:cytosol"/>
    <property type="evidence" value="ECO:0007669"/>
    <property type="project" value="TreeGrafter"/>
</dbReference>
<dbReference type="Pfam" id="PF00749">
    <property type="entry name" value="tRNA-synt_1c"/>
    <property type="match status" value="1"/>
</dbReference>
<comment type="catalytic activity">
    <reaction evidence="13">
        <text>tRNA(Met) + L-methionine + ATP = L-methionyl-tRNA(Met) + AMP + diphosphate</text>
        <dbReference type="Rhea" id="RHEA:13481"/>
        <dbReference type="Rhea" id="RHEA-COMP:9667"/>
        <dbReference type="Rhea" id="RHEA-COMP:9698"/>
        <dbReference type="ChEBI" id="CHEBI:30616"/>
        <dbReference type="ChEBI" id="CHEBI:33019"/>
        <dbReference type="ChEBI" id="CHEBI:57844"/>
        <dbReference type="ChEBI" id="CHEBI:78442"/>
        <dbReference type="ChEBI" id="CHEBI:78530"/>
        <dbReference type="ChEBI" id="CHEBI:456215"/>
        <dbReference type="EC" id="6.1.1.10"/>
    </reaction>
</comment>
<evidence type="ECO:0000259" key="18">
    <source>
        <dbReference type="PROSITE" id="PS50886"/>
    </source>
</evidence>
<feature type="binding site" evidence="15">
    <location>
        <position position="215"/>
    </location>
    <ligand>
        <name>L-glutamine</name>
        <dbReference type="ChEBI" id="CHEBI:58359"/>
    </ligand>
</feature>
<evidence type="ECO:0000256" key="6">
    <source>
        <dbReference type="ARBA" id="ARBA00022555"/>
    </source>
</evidence>
<evidence type="ECO:0000256" key="13">
    <source>
        <dbReference type="ARBA" id="ARBA00047364"/>
    </source>
</evidence>
<dbReference type="NCBIfam" id="TIGR00399">
    <property type="entry name" value="metG_C_term"/>
    <property type="match status" value="1"/>
</dbReference>
<keyword evidence="5 15" id="KW-0963">Cytoplasm</keyword>
<dbReference type="PROSITE" id="PS00178">
    <property type="entry name" value="AA_TRNA_LIGASE_I"/>
    <property type="match status" value="1"/>
</dbReference>
<dbReference type="InterPro" id="IPR022861">
    <property type="entry name" value="Gln_tRNA_ligase_bac"/>
</dbReference>
<comment type="function">
    <text evidence="1">Is required not only for elongation of protein synthesis but also for the initiation of all mRNA translation through initiator tRNA(fMet) aminoacylation.</text>
</comment>
<dbReference type="InterPro" id="IPR014729">
    <property type="entry name" value="Rossmann-like_a/b/a_fold"/>
</dbReference>
<dbReference type="Pfam" id="PF20974">
    <property type="entry name" value="tRNA-synt_1c_C2"/>
    <property type="match status" value="1"/>
</dbReference>
<keyword evidence="8 15" id="KW-0547">Nucleotide-binding</keyword>
<feature type="binding site" evidence="15">
    <location>
        <begin position="37"/>
        <end position="39"/>
    </location>
    <ligand>
        <name>ATP</name>
        <dbReference type="ChEBI" id="CHEBI:30616"/>
    </ligand>
</feature>
<comment type="caution">
    <text evidence="15">Lacks conserved residue(s) required for the propagation of feature annotation.</text>
</comment>
<dbReference type="FunFam" id="2.40.240.10:FF:000001">
    <property type="entry name" value="Glutamine--tRNA ligase"/>
    <property type="match status" value="1"/>
</dbReference>
<proteinExistence type="inferred from homology"/>
<keyword evidence="11 15" id="KW-0648">Protein biosynthesis</keyword>
<keyword evidence="12 15" id="KW-0030">Aminoacyl-tRNA synthetase</keyword>